<proteinExistence type="predicted"/>
<keyword evidence="2" id="KW-0812">Transmembrane</keyword>
<gene>
    <name evidence="3" type="ORF">AVDCRST_MAG02-1841</name>
</gene>
<feature type="transmembrane region" description="Helical" evidence="2">
    <location>
        <begin position="23"/>
        <end position="44"/>
    </location>
</feature>
<keyword evidence="2" id="KW-1133">Transmembrane helix</keyword>
<evidence type="ECO:0000256" key="1">
    <source>
        <dbReference type="SAM" id="MobiDB-lite"/>
    </source>
</evidence>
<reference evidence="3" key="1">
    <citation type="submission" date="2020-02" db="EMBL/GenBank/DDBJ databases">
        <authorList>
            <person name="Meier V. D."/>
        </authorList>
    </citation>
    <scope>NUCLEOTIDE SEQUENCE</scope>
    <source>
        <strain evidence="3">AVDCRST_MAG02</strain>
    </source>
</reference>
<protein>
    <submittedName>
        <fullName evidence="3">Uncharacterized protein</fullName>
    </submittedName>
</protein>
<name>A0A6J4R934_9ACTN</name>
<evidence type="ECO:0000256" key="2">
    <source>
        <dbReference type="SAM" id="Phobius"/>
    </source>
</evidence>
<feature type="compositionally biased region" description="Basic residues" evidence="1">
    <location>
        <begin position="238"/>
        <end position="249"/>
    </location>
</feature>
<feature type="transmembrane region" description="Helical" evidence="2">
    <location>
        <begin position="173"/>
        <end position="190"/>
    </location>
</feature>
<dbReference type="EMBL" id="CADCVH010000065">
    <property type="protein sequence ID" value="CAA9459084.1"/>
    <property type="molecule type" value="Genomic_DNA"/>
</dbReference>
<feature type="transmembrane region" description="Helical" evidence="2">
    <location>
        <begin position="64"/>
        <end position="84"/>
    </location>
</feature>
<feature type="region of interest" description="Disordered" evidence="1">
    <location>
        <begin position="228"/>
        <end position="249"/>
    </location>
</feature>
<keyword evidence="2" id="KW-0472">Membrane</keyword>
<sequence length="249" mass="26241">MSTNQNGQAGEEQGGLRPRYRRAFGCVTWVYMGMLTFLAVNFFLSLPFRYLGEGEIYNYVPPRLAYLGTILLVPGMVFAALLGARTYRAPGRVAGRVGAGVGALIGLSGFFSLAWLAAALGFAQRDQAFRTETFAGIGGVAFYLFPPLTVLATVLVVYALYSKAADADRRRRLGLIGGGLAVLAALGLLFSDFDLVGLAATLITVVSAAAAGWVGGAGGYARAGGDDMIPPGATIRRREPRAKPPGKPR</sequence>
<feature type="transmembrane region" description="Helical" evidence="2">
    <location>
        <begin position="140"/>
        <end position="161"/>
    </location>
</feature>
<feature type="transmembrane region" description="Helical" evidence="2">
    <location>
        <begin position="96"/>
        <end position="120"/>
    </location>
</feature>
<organism evidence="3">
    <name type="scientific">uncultured Rubrobacteraceae bacterium</name>
    <dbReference type="NCBI Taxonomy" id="349277"/>
    <lineage>
        <taxon>Bacteria</taxon>
        <taxon>Bacillati</taxon>
        <taxon>Actinomycetota</taxon>
        <taxon>Rubrobacteria</taxon>
        <taxon>Rubrobacterales</taxon>
        <taxon>Rubrobacteraceae</taxon>
        <taxon>environmental samples</taxon>
    </lineage>
</organism>
<accession>A0A6J4R934</accession>
<feature type="transmembrane region" description="Helical" evidence="2">
    <location>
        <begin position="196"/>
        <end position="221"/>
    </location>
</feature>
<dbReference type="AlphaFoldDB" id="A0A6J4R934"/>
<evidence type="ECO:0000313" key="3">
    <source>
        <dbReference type="EMBL" id="CAA9459084.1"/>
    </source>
</evidence>